<dbReference type="PROSITE" id="PS50294">
    <property type="entry name" value="WD_REPEATS_REGION"/>
    <property type="match status" value="1"/>
</dbReference>
<comment type="caution">
    <text evidence="7">The sequence shown here is derived from an EMBL/GenBank/DDBJ whole genome shotgun (WGS) entry which is preliminary data.</text>
</comment>
<gene>
    <name evidence="7" type="ORF">Bhyg_05431</name>
</gene>
<evidence type="ECO:0000313" key="7">
    <source>
        <dbReference type="EMBL" id="KAJ6650186.1"/>
    </source>
</evidence>
<evidence type="ECO:0000256" key="1">
    <source>
        <dbReference type="ARBA" id="ARBA00004123"/>
    </source>
</evidence>
<evidence type="ECO:0000256" key="5">
    <source>
        <dbReference type="PROSITE-ProRule" id="PRU00221"/>
    </source>
</evidence>
<dbReference type="SUPFAM" id="SSF50978">
    <property type="entry name" value="WD40 repeat-like"/>
    <property type="match status" value="1"/>
</dbReference>
<dbReference type="Pfam" id="PF00400">
    <property type="entry name" value="WD40"/>
    <property type="match status" value="3"/>
</dbReference>
<evidence type="ECO:0000313" key="8">
    <source>
        <dbReference type="Proteomes" id="UP001151699"/>
    </source>
</evidence>
<dbReference type="InterPro" id="IPR012972">
    <property type="entry name" value="NLE"/>
</dbReference>
<keyword evidence="8" id="KW-1185">Reference proteome</keyword>
<dbReference type="AlphaFoldDB" id="A0A9Q0NH20"/>
<dbReference type="Proteomes" id="UP001151699">
    <property type="component" value="Chromosome A"/>
</dbReference>
<sequence>MEIQTGEGQLQINFTTKQIQYAVSDTPYSVAANISTDELNTLVGTLLKESGSRKTVQFDFLVLGEFLRSRLGNHLKEREISFEDTIEIEYVEKCPPPEPQDCLFHDDWVASVHTMDKWILTGCYDYSINIWTTKGKHVLTVSGHSAPVKAVAWVSINDKTGVFVSASQDQSALIWEWNIEENSAKCVVACKGHERSVESANVSPSAELFATGSWDTLLKIWSAGKIDKVVKELTPFRF</sequence>
<proteinExistence type="predicted"/>
<dbReference type="SMART" id="SM00320">
    <property type="entry name" value="WD40"/>
    <property type="match status" value="3"/>
</dbReference>
<dbReference type="OrthoDB" id="10251381at2759"/>
<keyword evidence="3" id="KW-0677">Repeat</keyword>
<keyword evidence="4" id="KW-0539">Nucleus</keyword>
<evidence type="ECO:0000259" key="6">
    <source>
        <dbReference type="Pfam" id="PF08154"/>
    </source>
</evidence>
<comment type="subcellular location">
    <subcellularLocation>
        <location evidence="1">Nucleus</location>
    </subcellularLocation>
</comment>
<dbReference type="InterPro" id="IPR036322">
    <property type="entry name" value="WD40_repeat_dom_sf"/>
</dbReference>
<dbReference type="GO" id="GO:0005634">
    <property type="term" value="C:nucleus"/>
    <property type="evidence" value="ECO:0007669"/>
    <property type="project" value="UniProtKB-SubCell"/>
</dbReference>
<dbReference type="Pfam" id="PF08154">
    <property type="entry name" value="NLE"/>
    <property type="match status" value="1"/>
</dbReference>
<reference evidence="7" key="1">
    <citation type="submission" date="2022-07" db="EMBL/GenBank/DDBJ databases">
        <authorList>
            <person name="Trinca V."/>
            <person name="Uliana J.V.C."/>
            <person name="Torres T.T."/>
            <person name="Ward R.J."/>
            <person name="Monesi N."/>
        </authorList>
    </citation>
    <scope>NUCLEOTIDE SEQUENCE</scope>
    <source>
        <strain evidence="7">HSMRA1968</strain>
        <tissue evidence="7">Whole embryos</tissue>
    </source>
</reference>
<feature type="repeat" description="WD" evidence="5">
    <location>
        <begin position="190"/>
        <end position="222"/>
    </location>
</feature>
<accession>A0A9Q0NH20</accession>
<dbReference type="PANTHER" id="PTHR19855">
    <property type="entry name" value="WD40 REPEAT PROTEIN 12, 37"/>
    <property type="match status" value="1"/>
</dbReference>
<dbReference type="PANTHER" id="PTHR19855:SF11">
    <property type="entry name" value="RIBOSOME BIOGENESIS PROTEIN WDR12"/>
    <property type="match status" value="1"/>
</dbReference>
<evidence type="ECO:0000256" key="3">
    <source>
        <dbReference type="ARBA" id="ARBA00022737"/>
    </source>
</evidence>
<feature type="repeat" description="WD" evidence="5">
    <location>
        <begin position="141"/>
        <end position="176"/>
    </location>
</feature>
<evidence type="ECO:0000256" key="2">
    <source>
        <dbReference type="ARBA" id="ARBA00022574"/>
    </source>
</evidence>
<feature type="domain" description="NLE" evidence="6">
    <location>
        <begin position="10"/>
        <end position="75"/>
    </location>
</feature>
<dbReference type="EMBL" id="WJQU01000001">
    <property type="protein sequence ID" value="KAJ6650186.1"/>
    <property type="molecule type" value="Genomic_DNA"/>
</dbReference>
<dbReference type="InterPro" id="IPR015943">
    <property type="entry name" value="WD40/YVTN_repeat-like_dom_sf"/>
</dbReference>
<protein>
    <submittedName>
        <fullName evidence="7">Ribosome biogenesis protein WDR12 like</fullName>
    </submittedName>
</protein>
<dbReference type="InterPro" id="IPR001680">
    <property type="entry name" value="WD40_rpt"/>
</dbReference>
<name>A0A9Q0NH20_9DIPT</name>
<dbReference type="Gene3D" id="2.130.10.10">
    <property type="entry name" value="YVTN repeat-like/Quinoprotein amine dehydrogenase"/>
    <property type="match status" value="1"/>
</dbReference>
<keyword evidence="2 5" id="KW-0853">WD repeat</keyword>
<organism evidence="7 8">
    <name type="scientific">Pseudolycoriella hygida</name>
    <dbReference type="NCBI Taxonomy" id="35572"/>
    <lineage>
        <taxon>Eukaryota</taxon>
        <taxon>Metazoa</taxon>
        <taxon>Ecdysozoa</taxon>
        <taxon>Arthropoda</taxon>
        <taxon>Hexapoda</taxon>
        <taxon>Insecta</taxon>
        <taxon>Pterygota</taxon>
        <taxon>Neoptera</taxon>
        <taxon>Endopterygota</taxon>
        <taxon>Diptera</taxon>
        <taxon>Nematocera</taxon>
        <taxon>Sciaroidea</taxon>
        <taxon>Sciaridae</taxon>
        <taxon>Pseudolycoriella</taxon>
    </lineage>
</organism>
<dbReference type="PROSITE" id="PS50082">
    <property type="entry name" value="WD_REPEATS_2"/>
    <property type="match status" value="2"/>
</dbReference>
<evidence type="ECO:0000256" key="4">
    <source>
        <dbReference type="ARBA" id="ARBA00023242"/>
    </source>
</evidence>